<dbReference type="AlphaFoldDB" id="A0A9D1A3Z6"/>
<organism evidence="4 5">
    <name type="scientific">Candidatus Copromonas faecavium</name>
    <name type="common">nom. illeg.</name>
    <dbReference type="NCBI Taxonomy" id="2840740"/>
    <lineage>
        <taxon>Bacteria</taxon>
        <taxon>Bacillati</taxon>
        <taxon>Bacillota</taxon>
        <taxon>Clostridia</taxon>
        <taxon>Lachnospirales</taxon>
        <taxon>Lachnospiraceae</taxon>
        <taxon>Candidatus Copromonas (nom. illeg.)</taxon>
    </lineage>
</organism>
<evidence type="ECO:0000313" key="5">
    <source>
        <dbReference type="Proteomes" id="UP000824250"/>
    </source>
</evidence>
<dbReference type="PANTHER" id="PTHR30363:SF60">
    <property type="entry name" value="HTH-TYPE TRANSCRIPTIONAL REGULATOR IOLR"/>
    <property type="match status" value="1"/>
</dbReference>
<dbReference type="SMART" id="SM00420">
    <property type="entry name" value="HTH_DEOR"/>
    <property type="match status" value="1"/>
</dbReference>
<dbReference type="SMART" id="SM01134">
    <property type="entry name" value="DeoRC"/>
    <property type="match status" value="1"/>
</dbReference>
<evidence type="ECO:0000259" key="3">
    <source>
        <dbReference type="PROSITE" id="PS51000"/>
    </source>
</evidence>
<protein>
    <submittedName>
        <fullName evidence="4">DeoR/GlpR transcriptional regulator</fullName>
    </submittedName>
</protein>
<name>A0A9D1A3Z6_9FIRM</name>
<dbReference type="Pfam" id="PF00455">
    <property type="entry name" value="DeoRC"/>
    <property type="match status" value="1"/>
</dbReference>
<comment type="caution">
    <text evidence="4">The sequence shown here is derived from an EMBL/GenBank/DDBJ whole genome shotgun (WGS) entry which is preliminary data.</text>
</comment>
<dbReference type="Pfam" id="PF08220">
    <property type="entry name" value="HTH_DeoR"/>
    <property type="match status" value="1"/>
</dbReference>
<dbReference type="Proteomes" id="UP000824250">
    <property type="component" value="Unassembled WGS sequence"/>
</dbReference>
<feature type="domain" description="HTH deoR-type" evidence="3">
    <location>
        <begin position="2"/>
        <end position="57"/>
    </location>
</feature>
<reference evidence="4" key="2">
    <citation type="journal article" date="2021" name="PeerJ">
        <title>Extensive microbial diversity within the chicken gut microbiome revealed by metagenomics and culture.</title>
        <authorList>
            <person name="Gilroy R."/>
            <person name="Ravi A."/>
            <person name="Getino M."/>
            <person name="Pursley I."/>
            <person name="Horton D.L."/>
            <person name="Alikhan N.F."/>
            <person name="Baker D."/>
            <person name="Gharbi K."/>
            <person name="Hall N."/>
            <person name="Watson M."/>
            <person name="Adriaenssens E.M."/>
            <person name="Foster-Nyarko E."/>
            <person name="Jarju S."/>
            <person name="Secka A."/>
            <person name="Antonio M."/>
            <person name="Oren A."/>
            <person name="Chaudhuri R.R."/>
            <person name="La Ragione R."/>
            <person name="Hildebrand F."/>
            <person name="Pallen M.J."/>
        </authorList>
    </citation>
    <scope>NUCLEOTIDE SEQUENCE</scope>
    <source>
        <strain evidence="4">CHK180-2868</strain>
    </source>
</reference>
<dbReference type="InterPro" id="IPR036390">
    <property type="entry name" value="WH_DNA-bd_sf"/>
</dbReference>
<keyword evidence="1" id="KW-0805">Transcription regulation</keyword>
<dbReference type="SUPFAM" id="SSF100950">
    <property type="entry name" value="NagB/RpiA/CoA transferase-like"/>
    <property type="match status" value="1"/>
</dbReference>
<sequence length="251" mass="27920">MNEQKLKKIEDYVKDHENVSLTTLCSEFNISMSTLRRAVAVLCERGVINKRYGCVYATSKRKFIPFHLRANLNTEAKRETCRIAAQLIKEDDIIYLDSGSTTCYILDYIGHLNNVTIITGNIDIIVKALSMDNVTVFVLPGLLNKKNNSFTPTNAKEAFASYNITKAFIAASGVSLSNGFSHSDPLERETKLAAIQKSETICFVLDDSKFGHTSLISLGPLTLADIICSNKAPDSAIQNYCQEHHIILKYS</sequence>
<dbReference type="InterPro" id="IPR050313">
    <property type="entry name" value="Carb_Metab_HTH_regulators"/>
</dbReference>
<dbReference type="InterPro" id="IPR037171">
    <property type="entry name" value="NagB/RpiA_transferase-like"/>
</dbReference>
<keyword evidence="2" id="KW-0804">Transcription</keyword>
<dbReference type="Gene3D" id="3.40.50.1360">
    <property type="match status" value="1"/>
</dbReference>
<gene>
    <name evidence="4" type="ORF">IAB28_06575</name>
</gene>
<dbReference type="GO" id="GO:0003700">
    <property type="term" value="F:DNA-binding transcription factor activity"/>
    <property type="evidence" value="ECO:0007669"/>
    <property type="project" value="InterPro"/>
</dbReference>
<reference evidence="4" key="1">
    <citation type="submission" date="2020-10" db="EMBL/GenBank/DDBJ databases">
        <authorList>
            <person name="Gilroy R."/>
        </authorList>
    </citation>
    <scope>NUCLEOTIDE SEQUENCE</scope>
    <source>
        <strain evidence="4">CHK180-2868</strain>
    </source>
</reference>
<evidence type="ECO:0000256" key="2">
    <source>
        <dbReference type="ARBA" id="ARBA00023163"/>
    </source>
</evidence>
<dbReference type="EMBL" id="DVGC01000035">
    <property type="protein sequence ID" value="HIR05614.1"/>
    <property type="molecule type" value="Genomic_DNA"/>
</dbReference>
<dbReference type="SUPFAM" id="SSF46785">
    <property type="entry name" value="Winged helix' DNA-binding domain"/>
    <property type="match status" value="1"/>
</dbReference>
<accession>A0A9D1A3Z6</accession>
<dbReference type="PANTHER" id="PTHR30363">
    <property type="entry name" value="HTH-TYPE TRANSCRIPTIONAL REGULATOR SRLR-RELATED"/>
    <property type="match status" value="1"/>
</dbReference>
<dbReference type="InterPro" id="IPR001034">
    <property type="entry name" value="DeoR_HTH"/>
</dbReference>
<dbReference type="InterPro" id="IPR014036">
    <property type="entry name" value="DeoR-like_C"/>
</dbReference>
<evidence type="ECO:0000313" key="4">
    <source>
        <dbReference type="EMBL" id="HIR05614.1"/>
    </source>
</evidence>
<proteinExistence type="predicted"/>
<evidence type="ECO:0000256" key="1">
    <source>
        <dbReference type="ARBA" id="ARBA00023015"/>
    </source>
</evidence>
<dbReference type="PROSITE" id="PS51000">
    <property type="entry name" value="HTH_DEOR_2"/>
    <property type="match status" value="1"/>
</dbReference>